<dbReference type="AlphaFoldDB" id="A0A543AUJ2"/>
<organism evidence="1 2">
    <name type="scientific">Stackebrandtia endophytica</name>
    <dbReference type="NCBI Taxonomy" id="1496996"/>
    <lineage>
        <taxon>Bacteria</taxon>
        <taxon>Bacillati</taxon>
        <taxon>Actinomycetota</taxon>
        <taxon>Actinomycetes</taxon>
        <taxon>Glycomycetales</taxon>
        <taxon>Glycomycetaceae</taxon>
        <taxon>Stackebrandtia</taxon>
    </lineage>
</organism>
<gene>
    <name evidence="1" type="ORF">FB566_1765</name>
</gene>
<dbReference type="EMBL" id="VFOW01000001">
    <property type="protein sequence ID" value="TQL76242.1"/>
    <property type="molecule type" value="Genomic_DNA"/>
</dbReference>
<dbReference type="OrthoDB" id="4220531at2"/>
<sequence length="200" mass="22285">MSKAELRRAQQEYQRWIDTEWDGNSAGAIVCCLDALEQVGSGYYGELTTLAEADQQLLIKCFCALYPARNAVRRRALDFYEHIGPGRLAWFATELMKPSGLRLFEELRRAQSGSGSTVIDPALRAAVDRHGGDLTFSSEDAEDRWSLTVSASYAGHVANVGGLWEAYALVRPNAMWSTEKVGVHRDLEPAIRDVLVNFQM</sequence>
<protein>
    <submittedName>
        <fullName evidence="1">Uncharacterized protein</fullName>
    </submittedName>
</protein>
<comment type="caution">
    <text evidence="1">The sequence shown here is derived from an EMBL/GenBank/DDBJ whole genome shotgun (WGS) entry which is preliminary data.</text>
</comment>
<name>A0A543AUJ2_9ACTN</name>
<dbReference type="InParanoid" id="A0A543AUJ2"/>
<evidence type="ECO:0000313" key="2">
    <source>
        <dbReference type="Proteomes" id="UP000317043"/>
    </source>
</evidence>
<evidence type="ECO:0000313" key="1">
    <source>
        <dbReference type="EMBL" id="TQL76242.1"/>
    </source>
</evidence>
<proteinExistence type="predicted"/>
<dbReference type="RefSeq" id="WP_142037346.1">
    <property type="nucleotide sequence ID" value="NZ_JBHTGS010000001.1"/>
</dbReference>
<reference evidence="1 2" key="1">
    <citation type="submission" date="2019-06" db="EMBL/GenBank/DDBJ databases">
        <title>Sequencing the genomes of 1000 actinobacteria strains.</title>
        <authorList>
            <person name="Klenk H.-P."/>
        </authorList>
    </citation>
    <scope>NUCLEOTIDE SEQUENCE [LARGE SCALE GENOMIC DNA]</scope>
    <source>
        <strain evidence="1 2">DSM 45928</strain>
    </source>
</reference>
<dbReference type="Proteomes" id="UP000317043">
    <property type="component" value="Unassembled WGS sequence"/>
</dbReference>
<keyword evidence="2" id="KW-1185">Reference proteome</keyword>
<accession>A0A543AUJ2</accession>